<protein>
    <submittedName>
        <fullName evidence="1">Uncharacterized protein</fullName>
    </submittedName>
</protein>
<reference evidence="1" key="1">
    <citation type="submission" date="2023-03" db="UniProtKB">
        <authorList>
            <consortium name="EnsemblPlants"/>
        </authorList>
    </citation>
    <scope>IDENTIFICATION</scope>
</reference>
<accession>A0A9I9E4W5</accession>
<proteinExistence type="predicted"/>
<evidence type="ECO:0000313" key="1">
    <source>
        <dbReference type="EnsemblPlants" id="MELO3C028771.2.1"/>
    </source>
</evidence>
<dbReference type="Gramene" id="MELO3C028771.2.1">
    <property type="protein sequence ID" value="MELO3C028771.2.1"/>
    <property type="gene ID" value="MELO3C028771.2"/>
</dbReference>
<name>A0A9I9E4W5_CUCME</name>
<dbReference type="AlphaFoldDB" id="A0A9I9E4W5"/>
<sequence>MSDFGFRWVSNSWLRALCVFDLFNFSSRSGLLRDDVVLPLLSVRRCLRVPSGKICLTSLPTASN</sequence>
<organism evidence="1">
    <name type="scientific">Cucumis melo</name>
    <name type="common">Muskmelon</name>
    <dbReference type="NCBI Taxonomy" id="3656"/>
    <lineage>
        <taxon>Eukaryota</taxon>
        <taxon>Viridiplantae</taxon>
        <taxon>Streptophyta</taxon>
        <taxon>Embryophyta</taxon>
        <taxon>Tracheophyta</taxon>
        <taxon>Spermatophyta</taxon>
        <taxon>Magnoliopsida</taxon>
        <taxon>eudicotyledons</taxon>
        <taxon>Gunneridae</taxon>
        <taxon>Pentapetalae</taxon>
        <taxon>rosids</taxon>
        <taxon>fabids</taxon>
        <taxon>Cucurbitales</taxon>
        <taxon>Cucurbitaceae</taxon>
        <taxon>Benincaseae</taxon>
        <taxon>Cucumis</taxon>
    </lineage>
</organism>
<dbReference type="EnsemblPlants" id="MELO3C028771.2.1">
    <property type="protein sequence ID" value="MELO3C028771.2.1"/>
    <property type="gene ID" value="MELO3C028771.2"/>
</dbReference>